<sequence length="341" mass="36766">LDFLASGVSSTAWTATININSPQTDILVAQAALYLYTWMSIPNFDSGTTERFQQMMGFWQGELQTNQEVQDAQFANNYTESGLMLLPKRKRGFPVVDFSQIPPASIITEYIKDSAITVNEIAANAITATKILAGTITADRLDAAVLVAGNILISGTIYLSDWAHSSDSEKLDGAVVYTGSIDKTGLNFVAFEKDVDTLDGMAEGSTYNRVLSTHISAGKIKLLSTTVVDAGFTIDKVGDGATYERVLATDITAGHILLSSVTQSSSYRTVTDANKTTWNGKPDNMDEIGDGATYKKVRATQISAGYIKLTSQTVKTSEWYDESGVEIDATHGINIYGVNNA</sequence>
<feature type="non-terminal residue" evidence="1">
    <location>
        <position position="1"/>
    </location>
</feature>
<gene>
    <name evidence="1" type="ORF">LCGC14_3123460</name>
</gene>
<evidence type="ECO:0000313" key="1">
    <source>
        <dbReference type="EMBL" id="KKK50594.1"/>
    </source>
</evidence>
<protein>
    <submittedName>
        <fullName evidence="1">Uncharacterized protein</fullName>
    </submittedName>
</protein>
<reference evidence="1" key="1">
    <citation type="journal article" date="2015" name="Nature">
        <title>Complex archaea that bridge the gap between prokaryotes and eukaryotes.</title>
        <authorList>
            <person name="Spang A."/>
            <person name="Saw J.H."/>
            <person name="Jorgensen S.L."/>
            <person name="Zaremba-Niedzwiedzka K."/>
            <person name="Martijn J."/>
            <person name="Lind A.E."/>
            <person name="van Eijk R."/>
            <person name="Schleper C."/>
            <person name="Guy L."/>
            <person name="Ettema T.J."/>
        </authorList>
    </citation>
    <scope>NUCLEOTIDE SEQUENCE</scope>
</reference>
<feature type="non-terminal residue" evidence="1">
    <location>
        <position position="341"/>
    </location>
</feature>
<dbReference type="EMBL" id="LAZR01067939">
    <property type="protein sequence ID" value="KKK50594.1"/>
    <property type="molecule type" value="Genomic_DNA"/>
</dbReference>
<proteinExistence type="predicted"/>
<accession>A0A0F8Y915</accession>
<organism evidence="1">
    <name type="scientific">marine sediment metagenome</name>
    <dbReference type="NCBI Taxonomy" id="412755"/>
    <lineage>
        <taxon>unclassified sequences</taxon>
        <taxon>metagenomes</taxon>
        <taxon>ecological metagenomes</taxon>
    </lineage>
</organism>
<comment type="caution">
    <text evidence="1">The sequence shown here is derived from an EMBL/GenBank/DDBJ whole genome shotgun (WGS) entry which is preliminary data.</text>
</comment>
<dbReference type="AlphaFoldDB" id="A0A0F8Y915"/>
<name>A0A0F8Y915_9ZZZZ</name>